<evidence type="ECO:0000313" key="2">
    <source>
        <dbReference type="EMBL" id="KAF5372696.1"/>
    </source>
</evidence>
<accession>A0A8H5LX84</accession>
<dbReference type="AlphaFoldDB" id="A0A8H5LX84"/>
<dbReference type="Gene3D" id="3.30.710.10">
    <property type="entry name" value="Potassium Channel Kv1.1, Chain A"/>
    <property type="match status" value="1"/>
</dbReference>
<name>A0A8H5LX84_9AGAR</name>
<evidence type="ECO:0000256" key="1">
    <source>
        <dbReference type="SAM" id="MobiDB-lite"/>
    </source>
</evidence>
<evidence type="ECO:0008006" key="4">
    <source>
        <dbReference type="Google" id="ProtNLM"/>
    </source>
</evidence>
<gene>
    <name evidence="2" type="ORF">D9615_009857</name>
</gene>
<organism evidence="2 3">
    <name type="scientific">Tricholomella constricta</name>
    <dbReference type="NCBI Taxonomy" id="117010"/>
    <lineage>
        <taxon>Eukaryota</taxon>
        <taxon>Fungi</taxon>
        <taxon>Dikarya</taxon>
        <taxon>Basidiomycota</taxon>
        <taxon>Agaricomycotina</taxon>
        <taxon>Agaricomycetes</taxon>
        <taxon>Agaricomycetidae</taxon>
        <taxon>Agaricales</taxon>
        <taxon>Tricholomatineae</taxon>
        <taxon>Lyophyllaceae</taxon>
        <taxon>Tricholomella</taxon>
    </lineage>
</organism>
<keyword evidence="3" id="KW-1185">Reference proteome</keyword>
<dbReference type="InterPro" id="IPR011333">
    <property type="entry name" value="SKP1/BTB/POZ_sf"/>
</dbReference>
<protein>
    <recommendedName>
        <fullName evidence="4">BTB domain-containing protein</fullName>
    </recommendedName>
</protein>
<evidence type="ECO:0000313" key="3">
    <source>
        <dbReference type="Proteomes" id="UP000565441"/>
    </source>
</evidence>
<dbReference type="OrthoDB" id="3036049at2759"/>
<feature type="region of interest" description="Disordered" evidence="1">
    <location>
        <begin position="1"/>
        <end position="21"/>
    </location>
</feature>
<dbReference type="EMBL" id="JAACJP010000042">
    <property type="protein sequence ID" value="KAF5372696.1"/>
    <property type="molecule type" value="Genomic_DNA"/>
</dbReference>
<sequence length="318" mass="35889">MSDNLDSPSQTSTDDPCPKLKPIPMWFQDGTLLIKAQDAKFKVYGGLLSSKSSVFRDMFTLNAGVQEAVLELEDSKVDLSYFSKALHDIDFFLPRKLGHVTPIAIVAGILRLSDKYDVPSLRKRAIEHLSVIYPTTLRAWDRASQLESPHISDHLDAIKSARDFNIPWIRPMAVYHFVSQPLETVFPLLHNSNLSEQDQKQCIRAIRALKVLQMFCGAPMRSAGNRKQCHSWSNCGNVQKNKWNAICNDDGADPLKIRLTYTDGFCSSCQGNIDVHYTREKAWNMVPVLFNDESWSQLETLRNAEIGMDIADNTVGVE</sequence>
<proteinExistence type="predicted"/>
<reference evidence="2 3" key="1">
    <citation type="journal article" date="2020" name="ISME J.">
        <title>Uncovering the hidden diversity of litter-decomposition mechanisms in mushroom-forming fungi.</title>
        <authorList>
            <person name="Floudas D."/>
            <person name="Bentzer J."/>
            <person name="Ahren D."/>
            <person name="Johansson T."/>
            <person name="Persson P."/>
            <person name="Tunlid A."/>
        </authorList>
    </citation>
    <scope>NUCLEOTIDE SEQUENCE [LARGE SCALE GENOMIC DNA]</scope>
    <source>
        <strain evidence="2 3">CBS 661.87</strain>
    </source>
</reference>
<feature type="compositionally biased region" description="Polar residues" evidence="1">
    <location>
        <begin position="1"/>
        <end position="14"/>
    </location>
</feature>
<comment type="caution">
    <text evidence="2">The sequence shown here is derived from an EMBL/GenBank/DDBJ whole genome shotgun (WGS) entry which is preliminary data.</text>
</comment>
<dbReference type="Proteomes" id="UP000565441">
    <property type="component" value="Unassembled WGS sequence"/>
</dbReference>